<protein>
    <submittedName>
        <fullName evidence="1">Uncharacterized protein</fullName>
    </submittedName>
</protein>
<dbReference type="Proteomes" id="UP001162992">
    <property type="component" value="Chromosome 6"/>
</dbReference>
<organism evidence="1 2">
    <name type="scientific">Diphasiastrum complanatum</name>
    <name type="common">Issler's clubmoss</name>
    <name type="synonym">Lycopodium complanatum</name>
    <dbReference type="NCBI Taxonomy" id="34168"/>
    <lineage>
        <taxon>Eukaryota</taxon>
        <taxon>Viridiplantae</taxon>
        <taxon>Streptophyta</taxon>
        <taxon>Embryophyta</taxon>
        <taxon>Tracheophyta</taxon>
        <taxon>Lycopodiopsida</taxon>
        <taxon>Lycopodiales</taxon>
        <taxon>Lycopodiaceae</taxon>
        <taxon>Lycopodioideae</taxon>
        <taxon>Diphasiastrum</taxon>
    </lineage>
</organism>
<name>A0ACC2DJR4_DIPCM</name>
<evidence type="ECO:0000313" key="1">
    <source>
        <dbReference type="EMBL" id="KAJ7554222.1"/>
    </source>
</evidence>
<sequence>MADSSGVHQYGNILLGGRGGTNPGQLKIHPGGFLWKKSGGGKVVEVAKGDISSLNWTRVPKGYQLAIRLKAGSNVKFNGFREQVRAKSRFSSTSDI</sequence>
<reference evidence="2" key="1">
    <citation type="journal article" date="2024" name="Proc. Natl. Acad. Sci. U.S.A.">
        <title>Extraordinary preservation of gene collinearity over three hundred million years revealed in homosporous lycophytes.</title>
        <authorList>
            <person name="Li C."/>
            <person name="Wickell D."/>
            <person name="Kuo L.Y."/>
            <person name="Chen X."/>
            <person name="Nie B."/>
            <person name="Liao X."/>
            <person name="Peng D."/>
            <person name="Ji J."/>
            <person name="Jenkins J."/>
            <person name="Williams M."/>
            <person name="Shu S."/>
            <person name="Plott C."/>
            <person name="Barry K."/>
            <person name="Rajasekar S."/>
            <person name="Grimwood J."/>
            <person name="Han X."/>
            <person name="Sun S."/>
            <person name="Hou Z."/>
            <person name="He W."/>
            <person name="Dai G."/>
            <person name="Sun C."/>
            <person name="Schmutz J."/>
            <person name="Leebens-Mack J.H."/>
            <person name="Li F.W."/>
            <person name="Wang L."/>
        </authorList>
    </citation>
    <scope>NUCLEOTIDE SEQUENCE [LARGE SCALE GENOMIC DNA]</scope>
    <source>
        <strain evidence="2">cv. PW_Plant_1</strain>
    </source>
</reference>
<proteinExistence type="predicted"/>
<gene>
    <name evidence="1" type="ORF">O6H91_06G131700</name>
</gene>
<keyword evidence="2" id="KW-1185">Reference proteome</keyword>
<comment type="caution">
    <text evidence="1">The sequence shown here is derived from an EMBL/GenBank/DDBJ whole genome shotgun (WGS) entry which is preliminary data.</text>
</comment>
<evidence type="ECO:0000313" key="2">
    <source>
        <dbReference type="Proteomes" id="UP001162992"/>
    </source>
</evidence>
<dbReference type="EMBL" id="CM055097">
    <property type="protein sequence ID" value="KAJ7554222.1"/>
    <property type="molecule type" value="Genomic_DNA"/>
</dbReference>
<accession>A0ACC2DJR4</accession>